<evidence type="ECO:0000259" key="6">
    <source>
        <dbReference type="Pfam" id="PF00892"/>
    </source>
</evidence>
<dbReference type="AlphaFoldDB" id="A0A2U8GPL6"/>
<evidence type="ECO:0000313" key="8">
    <source>
        <dbReference type="Proteomes" id="UP000244930"/>
    </source>
</evidence>
<feature type="transmembrane region" description="Helical" evidence="5">
    <location>
        <begin position="218"/>
        <end position="241"/>
    </location>
</feature>
<keyword evidence="3 5" id="KW-1133">Transmembrane helix</keyword>
<dbReference type="GO" id="GO:0016020">
    <property type="term" value="C:membrane"/>
    <property type="evidence" value="ECO:0007669"/>
    <property type="project" value="UniProtKB-SubCell"/>
</dbReference>
<reference evidence="7 8" key="1">
    <citation type="submission" date="2017-06" db="EMBL/GenBank/DDBJ databases">
        <title>Azoarcus.</title>
        <authorList>
            <person name="Woo J.-H."/>
            <person name="Kim H.-S."/>
        </authorList>
    </citation>
    <scope>NUCLEOTIDE SEQUENCE [LARGE SCALE GENOMIC DNA]</scope>
    <source>
        <strain evidence="7 8">TSPY31</strain>
    </source>
</reference>
<dbReference type="InterPro" id="IPR000620">
    <property type="entry name" value="EamA_dom"/>
</dbReference>
<evidence type="ECO:0000313" key="7">
    <source>
        <dbReference type="EMBL" id="AWI74946.1"/>
    </source>
</evidence>
<evidence type="ECO:0000256" key="1">
    <source>
        <dbReference type="ARBA" id="ARBA00004141"/>
    </source>
</evidence>
<dbReference type="InterPro" id="IPR050638">
    <property type="entry name" value="AA-Vitamin_Transporters"/>
</dbReference>
<feature type="transmembrane region" description="Helical" evidence="5">
    <location>
        <begin position="125"/>
        <end position="143"/>
    </location>
</feature>
<feature type="domain" description="EamA" evidence="6">
    <location>
        <begin position="13"/>
        <end position="135"/>
    </location>
</feature>
<feature type="transmembrane region" description="Helical" evidence="5">
    <location>
        <begin position="253"/>
        <end position="272"/>
    </location>
</feature>
<sequence length="308" mass="33570">MNNQALSGRDLAAALAVVVIWGLNFVAMKLALRDFTPWQLGAARYVFALVPLIFFVPRPKVPWRWLAAYGLAQGVGQFGLLFLGFELGMSSALASVLMQTQVFFTTIIGYFLLKERLTRQITGGLVFAGLGLLCFAMSFLAAHDVTATQMTISGFVLTLSAAAMWGVSNIVARNLQRSSPGYNPFQFVVWSSLTPIIPFVMMSWAFDPAEAQSNWTNASVTGWLGVAYLGWLATITAYGLWTHLLKRHPANRVAPFSLGVPVIGLVAGMLTFGETIGLWQAVGVAFIGLSLFVVMFGARVLKYVQLRS</sequence>
<feature type="domain" description="EamA" evidence="6">
    <location>
        <begin position="153"/>
        <end position="295"/>
    </location>
</feature>
<dbReference type="PANTHER" id="PTHR32322">
    <property type="entry name" value="INNER MEMBRANE TRANSPORTER"/>
    <property type="match status" value="1"/>
</dbReference>
<keyword evidence="8" id="KW-1185">Reference proteome</keyword>
<dbReference type="Proteomes" id="UP000244930">
    <property type="component" value="Chromosome"/>
</dbReference>
<evidence type="ECO:0000256" key="2">
    <source>
        <dbReference type="ARBA" id="ARBA00022692"/>
    </source>
</evidence>
<proteinExistence type="predicted"/>
<keyword evidence="4 5" id="KW-0472">Membrane</keyword>
<dbReference type="InterPro" id="IPR037185">
    <property type="entry name" value="EmrE-like"/>
</dbReference>
<organism evidence="7 8">
    <name type="scientific">Parazoarcus communis</name>
    <dbReference type="NCBI Taxonomy" id="41977"/>
    <lineage>
        <taxon>Bacteria</taxon>
        <taxon>Pseudomonadati</taxon>
        <taxon>Pseudomonadota</taxon>
        <taxon>Betaproteobacteria</taxon>
        <taxon>Rhodocyclales</taxon>
        <taxon>Zoogloeaceae</taxon>
        <taxon>Parazoarcus</taxon>
    </lineage>
</organism>
<dbReference type="PANTHER" id="PTHR32322:SF9">
    <property type="entry name" value="AMINO-ACID METABOLITE EFFLUX PUMP-RELATED"/>
    <property type="match status" value="1"/>
</dbReference>
<evidence type="ECO:0000256" key="5">
    <source>
        <dbReference type="SAM" id="Phobius"/>
    </source>
</evidence>
<keyword evidence="2 5" id="KW-0812">Transmembrane</keyword>
<comment type="subcellular location">
    <subcellularLocation>
        <location evidence="1">Membrane</location>
        <topology evidence="1">Multi-pass membrane protein</topology>
    </subcellularLocation>
</comment>
<evidence type="ECO:0000256" key="3">
    <source>
        <dbReference type="ARBA" id="ARBA00022989"/>
    </source>
</evidence>
<protein>
    <submittedName>
        <fullName evidence="7">EamA family transporter</fullName>
    </submittedName>
</protein>
<feature type="transmembrane region" description="Helical" evidence="5">
    <location>
        <begin position="91"/>
        <end position="113"/>
    </location>
</feature>
<feature type="transmembrane region" description="Helical" evidence="5">
    <location>
        <begin position="63"/>
        <end position="85"/>
    </location>
</feature>
<dbReference type="KEGG" id="acom:CEW83_06670"/>
<gene>
    <name evidence="7" type="ORF">CEW83_06670</name>
</gene>
<feature type="transmembrane region" description="Helical" evidence="5">
    <location>
        <begin position="38"/>
        <end position="56"/>
    </location>
</feature>
<dbReference type="RefSeq" id="WP_108948654.1">
    <property type="nucleotide sequence ID" value="NZ_CP022187.1"/>
</dbReference>
<name>A0A2U8GPL6_9RHOO</name>
<feature type="transmembrane region" description="Helical" evidence="5">
    <location>
        <begin position="12"/>
        <end position="32"/>
    </location>
</feature>
<accession>A0A2U8GPL6</accession>
<feature type="transmembrane region" description="Helical" evidence="5">
    <location>
        <begin position="187"/>
        <end position="206"/>
    </location>
</feature>
<evidence type="ECO:0000256" key="4">
    <source>
        <dbReference type="ARBA" id="ARBA00023136"/>
    </source>
</evidence>
<dbReference type="SUPFAM" id="SSF103481">
    <property type="entry name" value="Multidrug resistance efflux transporter EmrE"/>
    <property type="match status" value="2"/>
</dbReference>
<dbReference type="Pfam" id="PF00892">
    <property type="entry name" value="EamA"/>
    <property type="match status" value="2"/>
</dbReference>
<feature type="transmembrane region" description="Helical" evidence="5">
    <location>
        <begin position="278"/>
        <end position="301"/>
    </location>
</feature>
<dbReference type="EMBL" id="CP022187">
    <property type="protein sequence ID" value="AWI74946.1"/>
    <property type="molecule type" value="Genomic_DNA"/>
</dbReference>
<feature type="transmembrane region" description="Helical" evidence="5">
    <location>
        <begin position="155"/>
        <end position="175"/>
    </location>
</feature>